<dbReference type="FunFam" id="3.40.390.10:FF:000043">
    <property type="entry name" value="Major allergen Asp F2"/>
    <property type="match status" value="1"/>
</dbReference>
<comment type="caution">
    <text evidence="7">The sequence shown here is derived from an EMBL/GenBank/DDBJ whole genome shotgun (WGS) entry which is preliminary data.</text>
</comment>
<evidence type="ECO:0000256" key="3">
    <source>
        <dbReference type="ARBA" id="ARBA00060890"/>
    </source>
</evidence>
<sequence length="299" mass="33115">MNYLLFCLFFAFSVAAPVTVTRFVDASPTGYDWRADWVKGFPIDSSCNATQYNQLSTGLQEAQLLAEHARDHTLRFGSKSPFFRKYFGNDTASAEVVGHFENVVGADKSSILFLCDDLDDKCKNDGWAGYWRGSNHSDQTIICDLSFVTRRYLSQLCSGGYTVSKSKTNIFWAGDLLHRFWHLKSIGQLVIEHYADTYEEVLELAQENSTYAVRNSNSLIYYALDVYAYDVTIPGEGCNGDGTSYKKSDFSSFEDSDSGSDSGASSTASSSHQHTDSNPSATTDANSHCHTHADGEVHC</sequence>
<evidence type="ECO:0000313" key="7">
    <source>
        <dbReference type="EMBL" id="KGR09195.1"/>
    </source>
</evidence>
<dbReference type="GO" id="GO:0008237">
    <property type="term" value="F:metallopeptidase activity"/>
    <property type="evidence" value="ECO:0007669"/>
    <property type="project" value="InterPro"/>
</dbReference>
<dbReference type="GO" id="GO:0009986">
    <property type="term" value="C:cell surface"/>
    <property type="evidence" value="ECO:0007669"/>
    <property type="project" value="TreeGrafter"/>
</dbReference>
<accession>A0AB34PRJ4</accession>
<feature type="compositionally biased region" description="Polar residues" evidence="4">
    <location>
        <begin position="278"/>
        <end position="288"/>
    </location>
</feature>
<keyword evidence="1 5" id="KW-0732">Signal</keyword>
<keyword evidence="2" id="KW-0325">Glycoprotein</keyword>
<feature type="region of interest" description="Disordered" evidence="4">
    <location>
        <begin position="253"/>
        <end position="299"/>
    </location>
</feature>
<dbReference type="InterPro" id="IPR024079">
    <property type="entry name" value="MetalloPept_cat_dom_sf"/>
</dbReference>
<dbReference type="AlphaFoldDB" id="A0AB34PRJ4"/>
<feature type="chain" id="PRO_5044324126" evidence="5">
    <location>
        <begin position="16"/>
        <end position="299"/>
    </location>
</feature>
<dbReference type="GO" id="GO:0005576">
    <property type="term" value="C:extracellular region"/>
    <property type="evidence" value="ECO:0007669"/>
    <property type="project" value="TreeGrafter"/>
</dbReference>
<gene>
    <name evidence="7" type="ORF">MG3_03953</name>
</gene>
<feature type="domain" description="Putative peptidase" evidence="6">
    <location>
        <begin position="15"/>
        <end position="241"/>
    </location>
</feature>
<dbReference type="GO" id="GO:0005178">
    <property type="term" value="F:integrin binding"/>
    <property type="evidence" value="ECO:0007669"/>
    <property type="project" value="TreeGrafter"/>
</dbReference>
<evidence type="ECO:0000256" key="2">
    <source>
        <dbReference type="ARBA" id="ARBA00023180"/>
    </source>
</evidence>
<proteinExistence type="inferred from homology"/>
<dbReference type="CDD" id="cd11307">
    <property type="entry name" value="M35_Asp_f2_like"/>
    <property type="match status" value="1"/>
</dbReference>
<dbReference type="Proteomes" id="UP000030161">
    <property type="component" value="Unassembled WGS sequence"/>
</dbReference>
<dbReference type="PANTHER" id="PTHR39399">
    <property type="entry name" value="PROTEIN ZPS1"/>
    <property type="match status" value="1"/>
</dbReference>
<dbReference type="Gene3D" id="3.40.390.10">
    <property type="entry name" value="Collagenase (Catalytic Domain)"/>
    <property type="match status" value="1"/>
</dbReference>
<name>A0AB34PRJ4_CANAX</name>
<evidence type="ECO:0000256" key="1">
    <source>
        <dbReference type="ARBA" id="ARBA00022729"/>
    </source>
</evidence>
<organism evidence="7 8">
    <name type="scientific">Candida albicans P78048</name>
    <dbReference type="NCBI Taxonomy" id="1094989"/>
    <lineage>
        <taxon>Eukaryota</taxon>
        <taxon>Fungi</taxon>
        <taxon>Dikarya</taxon>
        <taxon>Ascomycota</taxon>
        <taxon>Saccharomycotina</taxon>
        <taxon>Pichiomycetes</taxon>
        <taxon>Debaryomycetaceae</taxon>
        <taxon>Candida/Lodderomyces clade</taxon>
        <taxon>Candida</taxon>
    </lineage>
</organism>
<protein>
    <submittedName>
        <fullName evidence="7">PH-regulated antigen PRA1</fullName>
    </submittedName>
</protein>
<dbReference type="InterPro" id="IPR029482">
    <property type="entry name" value="HRXXH"/>
</dbReference>
<dbReference type="GO" id="GO:0008270">
    <property type="term" value="F:zinc ion binding"/>
    <property type="evidence" value="ECO:0007669"/>
    <property type="project" value="TreeGrafter"/>
</dbReference>
<feature type="signal peptide" evidence="5">
    <location>
        <begin position="1"/>
        <end position="15"/>
    </location>
</feature>
<dbReference type="GO" id="GO:0009277">
    <property type="term" value="C:fungal-type cell wall"/>
    <property type="evidence" value="ECO:0007669"/>
    <property type="project" value="TreeGrafter"/>
</dbReference>
<comment type="similarity">
    <text evidence="3">Belongs to the ZPS1 family.</text>
</comment>
<dbReference type="PANTHER" id="PTHR39399:SF1">
    <property type="entry name" value="PROTEIN ZPS1"/>
    <property type="match status" value="1"/>
</dbReference>
<dbReference type="InterPro" id="IPR039124">
    <property type="entry name" value="PRA1-like"/>
</dbReference>
<dbReference type="Pfam" id="PF13933">
    <property type="entry name" value="HRXXH"/>
    <property type="match status" value="1"/>
</dbReference>
<evidence type="ECO:0000256" key="4">
    <source>
        <dbReference type="SAM" id="MobiDB-lite"/>
    </source>
</evidence>
<evidence type="ECO:0000259" key="6">
    <source>
        <dbReference type="Pfam" id="PF13933"/>
    </source>
</evidence>
<reference evidence="7 8" key="1">
    <citation type="submission" date="2013-12" db="EMBL/GenBank/DDBJ databases">
        <title>The Genome Sequence of Candida albicans P78048.</title>
        <authorList>
            <consortium name="The Broad Institute Genome Sequencing Platform"/>
            <consortium name="The Broad Institute Genome Sequencing Center for Infectious Disease"/>
            <person name="Cuomo C."/>
            <person name="Bennett R."/>
            <person name="Hirakawa M."/>
            <person name="Noverr M."/>
            <person name="Mitchell A."/>
            <person name="Young S.K."/>
            <person name="Zeng Q."/>
            <person name="Gargeya S."/>
            <person name="Fitzgerald M."/>
            <person name="Abouelleil A."/>
            <person name="Alvarado L."/>
            <person name="Berlin A.M."/>
            <person name="Chapman S.B."/>
            <person name="Dewar J."/>
            <person name="Goldberg J."/>
            <person name="Griggs A."/>
            <person name="Gujja S."/>
            <person name="Hansen M."/>
            <person name="Howarth C."/>
            <person name="Imamovic A."/>
            <person name="Larimer J."/>
            <person name="McCowan C."/>
            <person name="Murphy C."/>
            <person name="Pearson M."/>
            <person name="Priest M."/>
            <person name="Roberts A."/>
            <person name="Saif S."/>
            <person name="Shea T."/>
            <person name="Sykes S."/>
            <person name="Wortman J."/>
            <person name="Nusbaum C."/>
            <person name="Birren B."/>
        </authorList>
    </citation>
    <scope>NUCLEOTIDE SEQUENCE [LARGE SCALE GENOMIC DNA]</scope>
    <source>
        <strain evidence="7 8">P78048</strain>
    </source>
</reference>
<evidence type="ECO:0000256" key="5">
    <source>
        <dbReference type="SAM" id="SignalP"/>
    </source>
</evidence>
<dbReference type="EMBL" id="AJIX01000027">
    <property type="protein sequence ID" value="KGR09195.1"/>
    <property type="molecule type" value="Genomic_DNA"/>
</dbReference>
<feature type="compositionally biased region" description="Low complexity" evidence="4">
    <location>
        <begin position="259"/>
        <end position="272"/>
    </location>
</feature>
<dbReference type="SUPFAM" id="SSF55486">
    <property type="entry name" value="Metalloproteases ('zincins'), catalytic domain"/>
    <property type="match status" value="1"/>
</dbReference>
<evidence type="ECO:0000313" key="8">
    <source>
        <dbReference type="Proteomes" id="UP000030161"/>
    </source>
</evidence>